<keyword evidence="5 6" id="KW-0472">Membrane</keyword>
<evidence type="ECO:0000256" key="6">
    <source>
        <dbReference type="SAM" id="Phobius"/>
    </source>
</evidence>
<dbReference type="InterPro" id="IPR035892">
    <property type="entry name" value="C2_domain_sf"/>
</dbReference>
<feature type="transmembrane region" description="Helical" evidence="6">
    <location>
        <begin position="129"/>
        <end position="148"/>
    </location>
</feature>
<dbReference type="PROSITE" id="PS00383">
    <property type="entry name" value="TYR_PHOSPHATASE_1"/>
    <property type="match status" value="1"/>
</dbReference>
<reference evidence="10 11" key="1">
    <citation type="journal article" date="2022" name="Nat. Ecol. Evol.">
        <title>A masculinizing supergene underlies an exaggerated male reproductive morph in a spider.</title>
        <authorList>
            <person name="Hendrickx F."/>
            <person name="De Corte Z."/>
            <person name="Sonet G."/>
            <person name="Van Belleghem S.M."/>
            <person name="Kostlbacher S."/>
            <person name="Vangestel C."/>
        </authorList>
    </citation>
    <scope>NUCLEOTIDE SEQUENCE [LARGE SCALE GENOMIC DNA]</scope>
    <source>
        <strain evidence="10">W744_W776</strain>
    </source>
</reference>
<dbReference type="Pfam" id="PF22785">
    <property type="entry name" value="Tc-R-P"/>
    <property type="match status" value="1"/>
</dbReference>
<dbReference type="PANTHER" id="PTHR12305">
    <property type="entry name" value="PHOSPHATASE WITH HOMOLOGY TO TENSIN"/>
    <property type="match status" value="1"/>
</dbReference>
<feature type="domain" description="Tyrosine specific protein phosphatases" evidence="7">
    <location>
        <begin position="309"/>
        <end position="388"/>
    </location>
</feature>
<dbReference type="Gene3D" id="2.60.40.1110">
    <property type="match status" value="1"/>
</dbReference>
<feature type="domain" description="Phosphatase tensin-type" evidence="8">
    <location>
        <begin position="224"/>
        <end position="400"/>
    </location>
</feature>
<keyword evidence="2 6" id="KW-0812">Transmembrane</keyword>
<dbReference type="FunFam" id="2.60.40.1110:FF:000004">
    <property type="entry name" value="Voltage-sensor containing phosphatase"/>
    <property type="match status" value="1"/>
</dbReference>
<dbReference type="GO" id="GO:0016020">
    <property type="term" value="C:membrane"/>
    <property type="evidence" value="ECO:0007669"/>
    <property type="project" value="UniProtKB-SubCell"/>
</dbReference>
<dbReference type="InterPro" id="IPR051281">
    <property type="entry name" value="Dual-spec_lipid-protein_phosph"/>
</dbReference>
<dbReference type="PANTHER" id="PTHR12305:SF60">
    <property type="entry name" value="PHOSPHATIDYLINOSITOL 3,4,5-TRISPHOSPHATE 3-PHOSPHATASE TPTE2-RELATED"/>
    <property type="match status" value="1"/>
</dbReference>
<dbReference type="InterPro" id="IPR029023">
    <property type="entry name" value="Tensin_phosphatase"/>
</dbReference>
<dbReference type="InterPro" id="IPR005821">
    <property type="entry name" value="Ion_trans_dom"/>
</dbReference>
<evidence type="ECO:0000256" key="5">
    <source>
        <dbReference type="ARBA" id="ARBA00023136"/>
    </source>
</evidence>
<dbReference type="PROSITE" id="PS50056">
    <property type="entry name" value="TYR_PHOSPHATASE_2"/>
    <property type="match status" value="1"/>
</dbReference>
<name>A0AAV6VVV1_9ARAC</name>
<dbReference type="InterPro" id="IPR016130">
    <property type="entry name" value="Tyr_Pase_AS"/>
</dbReference>
<dbReference type="Gene3D" id="3.90.190.10">
    <property type="entry name" value="Protein tyrosine phosphatase superfamily"/>
    <property type="match status" value="1"/>
</dbReference>
<evidence type="ECO:0000256" key="1">
    <source>
        <dbReference type="ARBA" id="ARBA00004141"/>
    </source>
</evidence>
<dbReference type="AlphaFoldDB" id="A0AAV6VVV1"/>
<dbReference type="InterPro" id="IPR045102">
    <property type="entry name" value="PTP_VSP_TPTE"/>
</dbReference>
<dbReference type="InterPro" id="IPR029021">
    <property type="entry name" value="Prot-tyrosine_phosphatase-like"/>
</dbReference>
<keyword evidence="3" id="KW-0378">Hydrolase</keyword>
<feature type="transmembrane region" description="Helical" evidence="6">
    <location>
        <begin position="95"/>
        <end position="117"/>
    </location>
</feature>
<comment type="caution">
    <text evidence="10">The sequence shown here is derived from an EMBL/GenBank/DDBJ whole genome shotgun (WGS) entry which is preliminary data.</text>
</comment>
<evidence type="ECO:0000313" key="11">
    <source>
        <dbReference type="Proteomes" id="UP000827092"/>
    </source>
</evidence>
<evidence type="ECO:0000256" key="4">
    <source>
        <dbReference type="ARBA" id="ARBA00022989"/>
    </source>
</evidence>
<evidence type="ECO:0000259" key="9">
    <source>
        <dbReference type="PROSITE" id="PS51182"/>
    </source>
</evidence>
<organism evidence="10 11">
    <name type="scientific">Oedothorax gibbosus</name>
    <dbReference type="NCBI Taxonomy" id="931172"/>
    <lineage>
        <taxon>Eukaryota</taxon>
        <taxon>Metazoa</taxon>
        <taxon>Ecdysozoa</taxon>
        <taxon>Arthropoda</taxon>
        <taxon>Chelicerata</taxon>
        <taxon>Arachnida</taxon>
        <taxon>Araneae</taxon>
        <taxon>Araneomorphae</taxon>
        <taxon>Entelegynae</taxon>
        <taxon>Araneoidea</taxon>
        <taxon>Linyphiidae</taxon>
        <taxon>Erigoninae</taxon>
        <taxon>Oedothorax</taxon>
    </lineage>
</organism>
<dbReference type="InterPro" id="IPR027359">
    <property type="entry name" value="Volt_channel_dom_sf"/>
</dbReference>
<dbReference type="SUPFAM" id="SSF49562">
    <property type="entry name" value="C2 domain (Calcium/lipid-binding domain, CaLB)"/>
    <property type="match status" value="1"/>
</dbReference>
<dbReference type="InterPro" id="IPR000387">
    <property type="entry name" value="Tyr_Pase_dom"/>
</dbReference>
<dbReference type="SMART" id="SM01326">
    <property type="entry name" value="PTEN_C2"/>
    <property type="match status" value="1"/>
</dbReference>
<dbReference type="GO" id="GO:0005216">
    <property type="term" value="F:monoatomic ion channel activity"/>
    <property type="evidence" value="ECO:0007669"/>
    <property type="project" value="InterPro"/>
</dbReference>
<feature type="transmembrane region" description="Helical" evidence="6">
    <location>
        <begin position="160"/>
        <end position="180"/>
    </location>
</feature>
<dbReference type="Pfam" id="PF10409">
    <property type="entry name" value="PTEN_C2"/>
    <property type="match status" value="1"/>
</dbReference>
<dbReference type="Proteomes" id="UP000827092">
    <property type="component" value="Unassembled WGS sequence"/>
</dbReference>
<dbReference type="SUPFAM" id="SSF81324">
    <property type="entry name" value="Voltage-gated potassium channels"/>
    <property type="match status" value="1"/>
</dbReference>
<sequence length="553" mass="63556">MNKYQEFENEPDQESHVNVIEPECLDASLHKAATNGSSPNVPKSISVGQSRFVESIENNGDPQVAVIISDPAEVEEISGDVGFIQFQLRRVVEHLLFRIFSLLLIITDISVLIAALANKDESHEKGFEIAALCFVCYFMLEVFIRIAAKGPKEFFNEWFNVVDLVVIIVSFIVTVIYTSVDLGFGYAKLVVAGRLIRIVTFVRLYTERKHLVKGARQMVSQNKRRYQKDGFDLDLTYVTERVIAMSFPSYGKMSLYRNPIKEVARFLDFKHKDHYKVYNLCSEKTYDDTYFHGRVERFIIDDHNVPSIHDMIRFAKNVREWLDQDKENVIAVHCKGGKGRTGTMICVWLVEAGLFGSAEASLDYFGNRRTDLSKSSKFQGVETPSQNRYVGYFQEVKEKHNGVPPEEVRLRLRQIRITALAGMGKGNGSDLTCEVYKGRAKVFDCDFGNNRNCQVEYKSEADVLEATILNCPVLHGDVKLRFQCSSRGVPKGYENCPFYFWFHTSFVQNNRFHVQRDYLDNPHKEKTWKVFRERLSIELLFSPPDDKQDIPLN</sequence>
<protein>
    <recommendedName>
        <fullName evidence="12">Phosphatidylinositol-3,4,5-trisphosphate 3-phosphatase</fullName>
    </recommendedName>
</protein>
<evidence type="ECO:0000259" key="7">
    <source>
        <dbReference type="PROSITE" id="PS50056"/>
    </source>
</evidence>
<dbReference type="PROSITE" id="PS51181">
    <property type="entry name" value="PPASE_TENSIN"/>
    <property type="match status" value="1"/>
</dbReference>
<keyword evidence="11" id="KW-1185">Reference proteome</keyword>
<evidence type="ECO:0000256" key="3">
    <source>
        <dbReference type="ARBA" id="ARBA00022801"/>
    </source>
</evidence>
<dbReference type="InterPro" id="IPR014020">
    <property type="entry name" value="Tensin_C2-dom"/>
</dbReference>
<comment type="subcellular location">
    <subcellularLocation>
        <location evidence="1">Membrane</location>
        <topology evidence="1">Multi-pass membrane protein</topology>
    </subcellularLocation>
</comment>
<dbReference type="EMBL" id="JAFNEN010000023">
    <property type="protein sequence ID" value="KAG8199921.1"/>
    <property type="molecule type" value="Genomic_DNA"/>
</dbReference>
<dbReference type="CDD" id="cd14510">
    <property type="entry name" value="PTP_VSP_TPTE"/>
    <property type="match status" value="1"/>
</dbReference>
<dbReference type="GO" id="GO:0005829">
    <property type="term" value="C:cytosol"/>
    <property type="evidence" value="ECO:0007669"/>
    <property type="project" value="TreeGrafter"/>
</dbReference>
<keyword evidence="4 6" id="KW-1133">Transmembrane helix</keyword>
<dbReference type="SUPFAM" id="SSF52799">
    <property type="entry name" value="(Phosphotyrosine protein) phosphatases II"/>
    <property type="match status" value="1"/>
</dbReference>
<accession>A0AAV6VVV1</accession>
<dbReference type="Gene3D" id="1.20.120.350">
    <property type="entry name" value="Voltage-gated potassium channels. Chain C"/>
    <property type="match status" value="1"/>
</dbReference>
<evidence type="ECO:0000259" key="8">
    <source>
        <dbReference type="PROSITE" id="PS51181"/>
    </source>
</evidence>
<gene>
    <name evidence="10" type="ORF">JTE90_015904</name>
</gene>
<dbReference type="PROSITE" id="PS51182">
    <property type="entry name" value="C2_TENSIN"/>
    <property type="match status" value="1"/>
</dbReference>
<evidence type="ECO:0000256" key="2">
    <source>
        <dbReference type="ARBA" id="ARBA00022692"/>
    </source>
</evidence>
<proteinExistence type="predicted"/>
<dbReference type="Pfam" id="PF00520">
    <property type="entry name" value="Ion_trans"/>
    <property type="match status" value="1"/>
</dbReference>
<feature type="domain" description="C2 tensin-type" evidence="9">
    <location>
        <begin position="407"/>
        <end position="544"/>
    </location>
</feature>
<evidence type="ECO:0008006" key="12">
    <source>
        <dbReference type="Google" id="ProtNLM"/>
    </source>
</evidence>
<evidence type="ECO:0000313" key="10">
    <source>
        <dbReference type="EMBL" id="KAG8199921.1"/>
    </source>
</evidence>
<dbReference type="GO" id="GO:0016314">
    <property type="term" value="F:phosphatidylinositol-3,4,5-trisphosphate 3-phosphatase activity"/>
    <property type="evidence" value="ECO:0007669"/>
    <property type="project" value="TreeGrafter"/>
</dbReference>